<keyword evidence="3" id="KW-1185">Reference proteome</keyword>
<proteinExistence type="predicted"/>
<reference evidence="1 3" key="1">
    <citation type="journal article" date="2011" name="Nature">
        <title>The Medicago genome provides insight into the evolution of rhizobial symbioses.</title>
        <authorList>
            <person name="Young N.D."/>
            <person name="Debelle F."/>
            <person name="Oldroyd G.E."/>
            <person name="Geurts R."/>
            <person name="Cannon S.B."/>
            <person name="Udvardi M.K."/>
            <person name="Benedito V.A."/>
            <person name="Mayer K.F."/>
            <person name="Gouzy J."/>
            <person name="Schoof H."/>
            <person name="Van de Peer Y."/>
            <person name="Proost S."/>
            <person name="Cook D.R."/>
            <person name="Meyers B.C."/>
            <person name="Spannagl M."/>
            <person name="Cheung F."/>
            <person name="De Mita S."/>
            <person name="Krishnakumar V."/>
            <person name="Gundlach H."/>
            <person name="Zhou S."/>
            <person name="Mudge J."/>
            <person name="Bharti A.K."/>
            <person name="Murray J.D."/>
            <person name="Naoumkina M.A."/>
            <person name="Rosen B."/>
            <person name="Silverstein K.A."/>
            <person name="Tang H."/>
            <person name="Rombauts S."/>
            <person name="Zhao P.X."/>
            <person name="Zhou P."/>
            <person name="Barbe V."/>
            <person name="Bardou P."/>
            <person name="Bechner M."/>
            <person name="Bellec A."/>
            <person name="Berger A."/>
            <person name="Berges H."/>
            <person name="Bidwell S."/>
            <person name="Bisseling T."/>
            <person name="Choisne N."/>
            <person name="Couloux A."/>
            <person name="Denny R."/>
            <person name="Deshpande S."/>
            <person name="Dai X."/>
            <person name="Doyle J.J."/>
            <person name="Dudez A.M."/>
            <person name="Farmer A.D."/>
            <person name="Fouteau S."/>
            <person name="Franken C."/>
            <person name="Gibelin C."/>
            <person name="Gish J."/>
            <person name="Goldstein S."/>
            <person name="Gonzalez A.J."/>
            <person name="Green P.J."/>
            <person name="Hallab A."/>
            <person name="Hartog M."/>
            <person name="Hua A."/>
            <person name="Humphray S.J."/>
            <person name="Jeong D.H."/>
            <person name="Jing Y."/>
            <person name="Jocker A."/>
            <person name="Kenton S.M."/>
            <person name="Kim D.J."/>
            <person name="Klee K."/>
            <person name="Lai H."/>
            <person name="Lang C."/>
            <person name="Lin S."/>
            <person name="Macmil S.L."/>
            <person name="Magdelenat G."/>
            <person name="Matthews L."/>
            <person name="McCorrison J."/>
            <person name="Monaghan E.L."/>
            <person name="Mun J.H."/>
            <person name="Najar F.Z."/>
            <person name="Nicholson C."/>
            <person name="Noirot C."/>
            <person name="O'Bleness M."/>
            <person name="Paule C.R."/>
            <person name="Poulain J."/>
            <person name="Prion F."/>
            <person name="Qin B."/>
            <person name="Qu C."/>
            <person name="Retzel E.F."/>
            <person name="Riddle C."/>
            <person name="Sallet E."/>
            <person name="Samain S."/>
            <person name="Samson N."/>
            <person name="Sanders I."/>
            <person name="Saurat O."/>
            <person name="Scarpelli C."/>
            <person name="Schiex T."/>
            <person name="Segurens B."/>
            <person name="Severin A.J."/>
            <person name="Sherrier D.J."/>
            <person name="Shi R."/>
            <person name="Sims S."/>
            <person name="Singer S.R."/>
            <person name="Sinharoy S."/>
            <person name="Sterck L."/>
            <person name="Viollet A."/>
            <person name="Wang B.B."/>
            <person name="Wang K."/>
            <person name="Wang M."/>
            <person name="Wang X."/>
            <person name="Warfsmann J."/>
            <person name="Weissenbach J."/>
            <person name="White D.D."/>
            <person name="White J.D."/>
            <person name="Wiley G.B."/>
            <person name="Wincker P."/>
            <person name="Xing Y."/>
            <person name="Yang L."/>
            <person name="Yao Z."/>
            <person name="Ying F."/>
            <person name="Zhai J."/>
            <person name="Zhou L."/>
            <person name="Zuber A."/>
            <person name="Denarie J."/>
            <person name="Dixon R.A."/>
            <person name="May G.D."/>
            <person name="Schwartz D.C."/>
            <person name="Rogers J."/>
            <person name="Quetier F."/>
            <person name="Town C.D."/>
            <person name="Roe B.A."/>
        </authorList>
    </citation>
    <scope>NUCLEOTIDE SEQUENCE [LARGE SCALE GENOMIC DNA]</scope>
    <source>
        <strain evidence="1">A17</strain>
        <strain evidence="2 3">cv. Jemalong A17</strain>
    </source>
</reference>
<evidence type="ECO:0000313" key="2">
    <source>
        <dbReference type="EnsemblPlants" id="AES81159"/>
    </source>
</evidence>
<dbReference type="PaxDb" id="3880-AES81159"/>
<evidence type="ECO:0000313" key="3">
    <source>
        <dbReference type="Proteomes" id="UP000002051"/>
    </source>
</evidence>
<protein>
    <submittedName>
        <fullName evidence="1 2">Uncharacterized protein</fullName>
    </submittedName>
</protein>
<reference evidence="2" key="3">
    <citation type="submission" date="2015-04" db="UniProtKB">
        <authorList>
            <consortium name="EnsemblPlants"/>
        </authorList>
    </citation>
    <scope>IDENTIFICATION</scope>
    <source>
        <strain evidence="2">cv. Jemalong A17</strain>
    </source>
</reference>
<dbReference type="EMBL" id="CM001223">
    <property type="protein sequence ID" value="AES81159.1"/>
    <property type="molecule type" value="Genomic_DNA"/>
</dbReference>
<organism evidence="1 3">
    <name type="scientific">Medicago truncatula</name>
    <name type="common">Barrel medic</name>
    <name type="synonym">Medicago tribuloides</name>
    <dbReference type="NCBI Taxonomy" id="3880"/>
    <lineage>
        <taxon>Eukaryota</taxon>
        <taxon>Viridiplantae</taxon>
        <taxon>Streptophyta</taxon>
        <taxon>Embryophyta</taxon>
        <taxon>Tracheophyta</taxon>
        <taxon>Spermatophyta</taxon>
        <taxon>Magnoliopsida</taxon>
        <taxon>eudicotyledons</taxon>
        <taxon>Gunneridae</taxon>
        <taxon>Pentapetalae</taxon>
        <taxon>rosids</taxon>
        <taxon>fabids</taxon>
        <taxon>Fabales</taxon>
        <taxon>Fabaceae</taxon>
        <taxon>Papilionoideae</taxon>
        <taxon>50 kb inversion clade</taxon>
        <taxon>NPAAA clade</taxon>
        <taxon>Hologalegina</taxon>
        <taxon>IRL clade</taxon>
        <taxon>Trifolieae</taxon>
        <taxon>Medicago</taxon>
    </lineage>
</organism>
<accession>G7L5W4</accession>
<dbReference type="Proteomes" id="UP000002051">
    <property type="component" value="Unassembled WGS sequence"/>
</dbReference>
<evidence type="ECO:0000313" key="1">
    <source>
        <dbReference type="EMBL" id="AES81159.1"/>
    </source>
</evidence>
<gene>
    <name evidence="1" type="ordered locus">MTR_7g089250</name>
</gene>
<name>G7L5W4_MEDTR</name>
<dbReference type="EnsemblPlants" id="AES81159">
    <property type="protein sequence ID" value="AES81159"/>
    <property type="gene ID" value="MTR_7g089250"/>
</dbReference>
<dbReference type="HOGENOM" id="CLU_2403036_0_0_1"/>
<reference evidence="1 3" key="2">
    <citation type="journal article" date="2014" name="BMC Genomics">
        <title>An improved genome release (version Mt4.0) for the model legume Medicago truncatula.</title>
        <authorList>
            <person name="Tang H."/>
            <person name="Krishnakumar V."/>
            <person name="Bidwell S."/>
            <person name="Rosen B."/>
            <person name="Chan A."/>
            <person name="Zhou S."/>
            <person name="Gentzbittel L."/>
            <person name="Childs K.L."/>
            <person name="Yandell M."/>
            <person name="Gundlach H."/>
            <person name="Mayer K.F."/>
            <person name="Schwartz D.C."/>
            <person name="Town C.D."/>
        </authorList>
    </citation>
    <scope>GENOME REANNOTATION</scope>
    <source>
        <strain evidence="2 3">cv. Jemalong A17</strain>
    </source>
</reference>
<sequence length="93" mass="10209">MGIHIEGVTKKSVGSVRAPSVNHALIARSSFIIQTYVPVSLEIKDTVVRSYRTDPVQTGKPLMVLSTDLNSRADFFWRIIIKIQTSIGNGGSH</sequence>
<dbReference type="AlphaFoldDB" id="G7L5W4"/>